<dbReference type="InterPro" id="IPR050809">
    <property type="entry name" value="UgpAE/MalFG_permease"/>
</dbReference>
<keyword evidence="6 7" id="KW-0472">Membrane</keyword>
<dbReference type="InterPro" id="IPR035906">
    <property type="entry name" value="MetI-like_sf"/>
</dbReference>
<name>A0ABW2FKX9_9BACL</name>
<evidence type="ECO:0000259" key="8">
    <source>
        <dbReference type="PROSITE" id="PS50928"/>
    </source>
</evidence>
<sequence length="303" mass="34130">MNGPLDRILRVWQLYALLALPLLYLIVFKYVPMYGAQIAFKDFAVAQGIWGSEWVGLKHFDRFVHSYDFGKIMANTLLLNVYNLIAGFPFPLLLALGLNYVRVRWFKKTVQMVTYAPHFISTVVMVGMLFELLDPRNGIANNLLQAFGFETINFMGNPDYFKSIYVWSGIWQSAGFNCIIFLAALSSIDPSLHEAAVIDGASQRQRMLHIDLPGIMPVAVILLILNMGSMLDVGFEKVLLMQNPLNTRTSEVIDTYVYKVGLVSQAMNYSYSAAIGLFKSVIGFFLIVAVNQIARKTNQASLW</sequence>
<evidence type="ECO:0000256" key="1">
    <source>
        <dbReference type="ARBA" id="ARBA00004651"/>
    </source>
</evidence>
<feature type="transmembrane region" description="Helical" evidence="7">
    <location>
        <begin position="269"/>
        <end position="290"/>
    </location>
</feature>
<evidence type="ECO:0000256" key="3">
    <source>
        <dbReference type="ARBA" id="ARBA00022475"/>
    </source>
</evidence>
<keyword evidence="2 7" id="KW-0813">Transport</keyword>
<feature type="transmembrane region" description="Helical" evidence="7">
    <location>
        <begin position="81"/>
        <end position="101"/>
    </location>
</feature>
<dbReference type="PANTHER" id="PTHR43227">
    <property type="entry name" value="BLL4140 PROTEIN"/>
    <property type="match status" value="1"/>
</dbReference>
<evidence type="ECO:0000313" key="9">
    <source>
        <dbReference type="EMBL" id="MFC7151585.1"/>
    </source>
</evidence>
<dbReference type="Proteomes" id="UP001596378">
    <property type="component" value="Unassembled WGS sequence"/>
</dbReference>
<dbReference type="InterPro" id="IPR000515">
    <property type="entry name" value="MetI-like"/>
</dbReference>
<feature type="transmembrane region" description="Helical" evidence="7">
    <location>
        <begin position="12"/>
        <end position="31"/>
    </location>
</feature>
<organism evidence="9 10">
    <name type="scientific">Cohnella cellulosilytica</name>
    <dbReference type="NCBI Taxonomy" id="986710"/>
    <lineage>
        <taxon>Bacteria</taxon>
        <taxon>Bacillati</taxon>
        <taxon>Bacillota</taxon>
        <taxon>Bacilli</taxon>
        <taxon>Bacillales</taxon>
        <taxon>Paenibacillaceae</taxon>
        <taxon>Cohnella</taxon>
    </lineage>
</organism>
<accession>A0ABW2FKX9</accession>
<feature type="domain" description="ABC transmembrane type-1" evidence="8">
    <location>
        <begin position="73"/>
        <end position="290"/>
    </location>
</feature>
<reference evidence="10" key="1">
    <citation type="journal article" date="2019" name="Int. J. Syst. Evol. Microbiol.">
        <title>The Global Catalogue of Microorganisms (GCM) 10K type strain sequencing project: providing services to taxonomists for standard genome sequencing and annotation.</title>
        <authorList>
            <consortium name="The Broad Institute Genomics Platform"/>
            <consortium name="The Broad Institute Genome Sequencing Center for Infectious Disease"/>
            <person name="Wu L."/>
            <person name="Ma J."/>
        </authorList>
    </citation>
    <scope>NUCLEOTIDE SEQUENCE [LARGE SCALE GENOMIC DNA]</scope>
    <source>
        <strain evidence="10">KCTC 12907</strain>
    </source>
</reference>
<comment type="similarity">
    <text evidence="7">Belongs to the binding-protein-dependent transport system permease family.</text>
</comment>
<comment type="subcellular location">
    <subcellularLocation>
        <location evidence="1 7">Cell membrane</location>
        <topology evidence="1 7">Multi-pass membrane protein</topology>
    </subcellularLocation>
</comment>
<keyword evidence="4 7" id="KW-0812">Transmembrane</keyword>
<gene>
    <name evidence="9" type="ORF">ACFQMJ_23860</name>
</gene>
<dbReference type="CDD" id="cd06261">
    <property type="entry name" value="TM_PBP2"/>
    <property type="match status" value="1"/>
</dbReference>
<feature type="transmembrane region" description="Helical" evidence="7">
    <location>
        <begin position="212"/>
        <end position="231"/>
    </location>
</feature>
<evidence type="ECO:0000256" key="5">
    <source>
        <dbReference type="ARBA" id="ARBA00022989"/>
    </source>
</evidence>
<comment type="caution">
    <text evidence="9">The sequence shown here is derived from an EMBL/GenBank/DDBJ whole genome shotgun (WGS) entry which is preliminary data.</text>
</comment>
<dbReference type="EMBL" id="JBHTAI010000017">
    <property type="protein sequence ID" value="MFC7151585.1"/>
    <property type="molecule type" value="Genomic_DNA"/>
</dbReference>
<dbReference type="Gene3D" id="1.10.3720.10">
    <property type="entry name" value="MetI-like"/>
    <property type="match status" value="1"/>
</dbReference>
<dbReference type="Pfam" id="PF00528">
    <property type="entry name" value="BPD_transp_1"/>
    <property type="match status" value="1"/>
</dbReference>
<protein>
    <submittedName>
        <fullName evidence="9">ABC transporter permease</fullName>
    </submittedName>
</protein>
<evidence type="ECO:0000256" key="2">
    <source>
        <dbReference type="ARBA" id="ARBA00022448"/>
    </source>
</evidence>
<dbReference type="PROSITE" id="PS50928">
    <property type="entry name" value="ABC_TM1"/>
    <property type="match status" value="1"/>
</dbReference>
<evidence type="ECO:0000256" key="6">
    <source>
        <dbReference type="ARBA" id="ARBA00023136"/>
    </source>
</evidence>
<proteinExistence type="inferred from homology"/>
<keyword evidence="5 7" id="KW-1133">Transmembrane helix</keyword>
<keyword evidence="10" id="KW-1185">Reference proteome</keyword>
<evidence type="ECO:0000256" key="7">
    <source>
        <dbReference type="RuleBase" id="RU363032"/>
    </source>
</evidence>
<dbReference type="SUPFAM" id="SSF161098">
    <property type="entry name" value="MetI-like"/>
    <property type="match status" value="1"/>
</dbReference>
<keyword evidence="3" id="KW-1003">Cell membrane</keyword>
<evidence type="ECO:0000313" key="10">
    <source>
        <dbReference type="Proteomes" id="UP001596378"/>
    </source>
</evidence>
<feature type="transmembrane region" description="Helical" evidence="7">
    <location>
        <begin position="113"/>
        <end position="133"/>
    </location>
</feature>
<evidence type="ECO:0000256" key="4">
    <source>
        <dbReference type="ARBA" id="ARBA00022692"/>
    </source>
</evidence>
<feature type="transmembrane region" description="Helical" evidence="7">
    <location>
        <begin position="164"/>
        <end position="185"/>
    </location>
</feature>
<dbReference type="RefSeq" id="WP_378050801.1">
    <property type="nucleotide sequence ID" value="NZ_JBHMDN010000029.1"/>
</dbReference>
<dbReference type="PANTHER" id="PTHR43227:SF11">
    <property type="entry name" value="BLL4140 PROTEIN"/>
    <property type="match status" value="1"/>
</dbReference>